<dbReference type="Pfam" id="PF02602">
    <property type="entry name" value="HEM4"/>
    <property type="match status" value="1"/>
</dbReference>
<evidence type="ECO:0000256" key="8">
    <source>
        <dbReference type="ARBA" id="ARBA00048617"/>
    </source>
</evidence>
<keyword evidence="5 9" id="KW-0627">Porphyrin biosynthesis</keyword>
<dbReference type="InterPro" id="IPR003754">
    <property type="entry name" value="4pyrrol_synth_uPrphyn_synth"/>
</dbReference>
<protein>
    <recommendedName>
        <fullName evidence="7 9">Uroporphyrinogen-III synthase</fullName>
        <ecNumber evidence="3 9">4.2.1.75</ecNumber>
    </recommendedName>
</protein>
<dbReference type="InterPro" id="IPR039793">
    <property type="entry name" value="UROS/Hem4"/>
</dbReference>
<dbReference type="CDD" id="cd06578">
    <property type="entry name" value="HemD"/>
    <property type="match status" value="1"/>
</dbReference>
<evidence type="ECO:0000313" key="11">
    <source>
        <dbReference type="EMBL" id="MDR5897093.1"/>
    </source>
</evidence>
<feature type="domain" description="Tetrapyrrole biosynthesis uroporphyrinogen III synthase" evidence="10">
    <location>
        <begin position="19"/>
        <end position="245"/>
    </location>
</feature>
<proteinExistence type="inferred from homology"/>
<comment type="function">
    <text evidence="6 9">Catalyzes cyclization of the linear tetrapyrrole, hydroxymethylbilane, to the macrocyclic uroporphyrinogen III.</text>
</comment>
<dbReference type="Proteomes" id="UP001269375">
    <property type="component" value="Unassembled WGS sequence"/>
</dbReference>
<dbReference type="RefSeq" id="WP_251595095.1">
    <property type="nucleotide sequence ID" value="NZ_JAMLJI010000004.1"/>
</dbReference>
<evidence type="ECO:0000259" key="10">
    <source>
        <dbReference type="Pfam" id="PF02602"/>
    </source>
</evidence>
<keyword evidence="12" id="KW-1185">Reference proteome</keyword>
<evidence type="ECO:0000256" key="9">
    <source>
        <dbReference type="RuleBase" id="RU366031"/>
    </source>
</evidence>
<accession>A0ABU1GYL9</accession>
<dbReference type="PANTHER" id="PTHR38042:SF1">
    <property type="entry name" value="UROPORPHYRINOGEN-III SYNTHASE, CHLOROPLASTIC"/>
    <property type="match status" value="1"/>
</dbReference>
<evidence type="ECO:0000256" key="3">
    <source>
        <dbReference type="ARBA" id="ARBA00013109"/>
    </source>
</evidence>
<gene>
    <name evidence="11" type="ORF">QC825_13540</name>
</gene>
<comment type="similarity">
    <text evidence="2 9">Belongs to the uroporphyrinogen-III synthase family.</text>
</comment>
<evidence type="ECO:0000256" key="5">
    <source>
        <dbReference type="ARBA" id="ARBA00023244"/>
    </source>
</evidence>
<sequence length="261" mass="27745">MASAKPRVVIARPGARAKALEQGIEALGAEVLNLGVMQLVPLEDASGDTRRRLLDLDLYQVVLVTSPFAATCLLEWVDDLWPQYPIGIMWWGTGASTAEVLSHGLGEDVGAPPSGSGSASEALLSMPAFQTEAVSGQRVLLVGGEGGRTLLHETLMQRGASVDTLALYKRTVHTPEPHHQRVLEEGAFRALILTSAEQLEHLLLWCSDSTKKRPLVVSSQRLAETASFHGFTAITIAGDASPTALARAVAHCVAPSNLDKG</sequence>
<comment type="catalytic activity">
    <reaction evidence="8 9">
        <text>hydroxymethylbilane = uroporphyrinogen III + H2O</text>
        <dbReference type="Rhea" id="RHEA:18965"/>
        <dbReference type="ChEBI" id="CHEBI:15377"/>
        <dbReference type="ChEBI" id="CHEBI:57308"/>
        <dbReference type="ChEBI" id="CHEBI:57845"/>
        <dbReference type="EC" id="4.2.1.75"/>
    </reaction>
</comment>
<evidence type="ECO:0000256" key="2">
    <source>
        <dbReference type="ARBA" id="ARBA00008133"/>
    </source>
</evidence>
<dbReference type="EMBL" id="JARWAO010000008">
    <property type="protein sequence ID" value="MDR5897093.1"/>
    <property type="molecule type" value="Genomic_DNA"/>
</dbReference>
<dbReference type="Gene3D" id="3.40.50.10090">
    <property type="match status" value="2"/>
</dbReference>
<comment type="caution">
    <text evidence="11">The sequence shown here is derived from an EMBL/GenBank/DDBJ whole genome shotgun (WGS) entry which is preliminary data.</text>
</comment>
<dbReference type="InterPro" id="IPR036108">
    <property type="entry name" value="4pyrrol_syn_uPrphyn_synt_sf"/>
</dbReference>
<dbReference type="EC" id="4.2.1.75" evidence="3 9"/>
<evidence type="ECO:0000313" key="12">
    <source>
        <dbReference type="Proteomes" id="UP001269375"/>
    </source>
</evidence>
<evidence type="ECO:0000256" key="6">
    <source>
        <dbReference type="ARBA" id="ARBA00037589"/>
    </source>
</evidence>
<dbReference type="PANTHER" id="PTHR38042">
    <property type="entry name" value="UROPORPHYRINOGEN-III SYNTHASE, CHLOROPLASTIC"/>
    <property type="match status" value="1"/>
</dbReference>
<comment type="pathway">
    <text evidence="1 9">Porphyrin-containing compound metabolism; protoporphyrin-IX biosynthesis; coproporphyrinogen-III from 5-aminolevulinate: step 3/4.</text>
</comment>
<dbReference type="GO" id="GO:0004852">
    <property type="term" value="F:uroporphyrinogen-III synthase activity"/>
    <property type="evidence" value="ECO:0007669"/>
    <property type="project" value="UniProtKB-EC"/>
</dbReference>
<organism evidence="11 12">
    <name type="scientific">Larsenimonas suaedae</name>
    <dbReference type="NCBI Taxonomy" id="1851019"/>
    <lineage>
        <taxon>Bacteria</taxon>
        <taxon>Pseudomonadati</taxon>
        <taxon>Pseudomonadota</taxon>
        <taxon>Gammaproteobacteria</taxon>
        <taxon>Oceanospirillales</taxon>
        <taxon>Halomonadaceae</taxon>
        <taxon>Larsenimonas</taxon>
    </lineage>
</organism>
<evidence type="ECO:0000256" key="4">
    <source>
        <dbReference type="ARBA" id="ARBA00023239"/>
    </source>
</evidence>
<dbReference type="SUPFAM" id="SSF69618">
    <property type="entry name" value="HemD-like"/>
    <property type="match status" value="1"/>
</dbReference>
<evidence type="ECO:0000256" key="1">
    <source>
        <dbReference type="ARBA" id="ARBA00004772"/>
    </source>
</evidence>
<keyword evidence="4 9" id="KW-0456">Lyase</keyword>
<name>A0ABU1GYL9_9GAMM</name>
<reference evidence="11 12" key="1">
    <citation type="submission" date="2023-04" db="EMBL/GenBank/DDBJ databases">
        <title>A long-awaited taxogenomic arrangement of the family Halomonadaceae.</title>
        <authorList>
            <person name="De La Haba R."/>
            <person name="Chuvochina M."/>
            <person name="Wittouck S."/>
            <person name="Arahal D.R."/>
            <person name="Sanchez-Porro C."/>
            <person name="Hugenholtz P."/>
            <person name="Ventosa A."/>
        </authorList>
    </citation>
    <scope>NUCLEOTIDE SEQUENCE [LARGE SCALE GENOMIC DNA]</scope>
    <source>
        <strain evidence="11 12">DSM 22428</strain>
    </source>
</reference>
<evidence type="ECO:0000256" key="7">
    <source>
        <dbReference type="ARBA" id="ARBA00040167"/>
    </source>
</evidence>